<protein>
    <recommendedName>
        <fullName evidence="7">Rhodopsin domain-containing protein</fullName>
    </recommendedName>
</protein>
<comment type="subcellular location">
    <subcellularLocation>
        <location evidence="1">Membrane</location>
        <topology evidence="1">Multi-pass membrane protein</topology>
    </subcellularLocation>
</comment>
<feature type="transmembrane region" description="Helical" evidence="6">
    <location>
        <begin position="44"/>
        <end position="64"/>
    </location>
</feature>
<evidence type="ECO:0000313" key="9">
    <source>
        <dbReference type="Proteomes" id="UP001610335"/>
    </source>
</evidence>
<evidence type="ECO:0000256" key="3">
    <source>
        <dbReference type="ARBA" id="ARBA00022989"/>
    </source>
</evidence>
<evidence type="ECO:0000259" key="7">
    <source>
        <dbReference type="Pfam" id="PF20684"/>
    </source>
</evidence>
<keyword evidence="2 6" id="KW-0812">Transmembrane</keyword>
<feature type="transmembrane region" description="Helical" evidence="6">
    <location>
        <begin position="180"/>
        <end position="205"/>
    </location>
</feature>
<keyword evidence="3 6" id="KW-1133">Transmembrane helix</keyword>
<accession>A0ABR4HHT5</accession>
<feature type="transmembrane region" description="Helical" evidence="6">
    <location>
        <begin position="12"/>
        <end position="32"/>
    </location>
</feature>
<name>A0ABR4HHT5_9EURO</name>
<dbReference type="InterPro" id="IPR049326">
    <property type="entry name" value="Rhodopsin_dom_fungi"/>
</dbReference>
<feature type="transmembrane region" description="Helical" evidence="6">
    <location>
        <begin position="217"/>
        <end position="237"/>
    </location>
</feature>
<gene>
    <name evidence="8" type="ORF">BDW59DRAFT_176265</name>
</gene>
<feature type="transmembrane region" description="Helical" evidence="6">
    <location>
        <begin position="249"/>
        <end position="274"/>
    </location>
</feature>
<evidence type="ECO:0000313" key="8">
    <source>
        <dbReference type="EMBL" id="KAL2815033.1"/>
    </source>
</evidence>
<proteinExistence type="inferred from homology"/>
<sequence length="339" mass="39206">MAVYKISEAAFLAILWVCVGVQCLFLLTRFILRLKIDRRWVAEDIFVFIAWLLSVGNTCLWTVVHEQLYFVLQLSKAQTSDIHLPENIRWVMARYLRSQLAGYYLSYFSLWCIKLSFMFFFYNLGNKYRLQRILWWTVLVLLILSLGGCLGMLDYGCELTSFEDMIENCLSPRSIWYERVSLRVATALDIVTDAAIIFLSGNSLWRTRITGRRKLALVGISLLTAFIIIIALIRMLLGQSSAGVQDPAWLIAWNAIEILVAIIVACLASFWTLYTKSKQSKFQFKPSSFGYRTDNTSMEAPIMLEDHDATKNATHQQPIMLNRRLDTPKAFRFQTRERL</sequence>
<reference evidence="8 9" key="1">
    <citation type="submission" date="2024-07" db="EMBL/GenBank/DDBJ databases">
        <title>Section-level genome sequencing and comparative genomics of Aspergillus sections Usti and Cavernicolus.</title>
        <authorList>
            <consortium name="Lawrence Berkeley National Laboratory"/>
            <person name="Nybo J.L."/>
            <person name="Vesth T.C."/>
            <person name="Theobald S."/>
            <person name="Frisvad J.C."/>
            <person name="Larsen T.O."/>
            <person name="Kjaerboelling I."/>
            <person name="Rothschild-Mancinelli K."/>
            <person name="Lyhne E.K."/>
            <person name="Kogle M.E."/>
            <person name="Barry K."/>
            <person name="Clum A."/>
            <person name="Na H."/>
            <person name="Ledsgaard L."/>
            <person name="Lin J."/>
            <person name="Lipzen A."/>
            <person name="Kuo A."/>
            <person name="Riley R."/>
            <person name="Mondo S."/>
            <person name="LaButti K."/>
            <person name="Haridas S."/>
            <person name="Pangalinan J."/>
            <person name="Salamov A.A."/>
            <person name="Simmons B.A."/>
            <person name="Magnuson J.K."/>
            <person name="Chen J."/>
            <person name="Drula E."/>
            <person name="Henrissat B."/>
            <person name="Wiebenga A."/>
            <person name="Lubbers R.J."/>
            <person name="Gomes A.C."/>
            <person name="Makela M.R."/>
            <person name="Stajich J."/>
            <person name="Grigoriev I.V."/>
            <person name="Mortensen U.H."/>
            <person name="De vries R.P."/>
            <person name="Baker S.E."/>
            <person name="Andersen M.R."/>
        </authorList>
    </citation>
    <scope>NUCLEOTIDE SEQUENCE [LARGE SCALE GENOMIC DNA]</scope>
    <source>
        <strain evidence="8 9">CBS 600.67</strain>
    </source>
</reference>
<feature type="domain" description="Rhodopsin" evidence="7">
    <location>
        <begin position="29"/>
        <end position="275"/>
    </location>
</feature>
<dbReference type="PANTHER" id="PTHR33048">
    <property type="entry name" value="PTH11-LIKE INTEGRAL MEMBRANE PROTEIN (AFU_ORTHOLOGUE AFUA_5G11245)"/>
    <property type="match status" value="1"/>
</dbReference>
<dbReference type="EMBL" id="JBFXLS010000117">
    <property type="protein sequence ID" value="KAL2815033.1"/>
    <property type="molecule type" value="Genomic_DNA"/>
</dbReference>
<keyword evidence="9" id="KW-1185">Reference proteome</keyword>
<dbReference type="Pfam" id="PF20684">
    <property type="entry name" value="Fung_rhodopsin"/>
    <property type="match status" value="1"/>
</dbReference>
<organism evidence="8 9">
    <name type="scientific">Aspergillus cavernicola</name>
    <dbReference type="NCBI Taxonomy" id="176166"/>
    <lineage>
        <taxon>Eukaryota</taxon>
        <taxon>Fungi</taxon>
        <taxon>Dikarya</taxon>
        <taxon>Ascomycota</taxon>
        <taxon>Pezizomycotina</taxon>
        <taxon>Eurotiomycetes</taxon>
        <taxon>Eurotiomycetidae</taxon>
        <taxon>Eurotiales</taxon>
        <taxon>Aspergillaceae</taxon>
        <taxon>Aspergillus</taxon>
        <taxon>Aspergillus subgen. Nidulantes</taxon>
    </lineage>
</organism>
<dbReference type="Proteomes" id="UP001610335">
    <property type="component" value="Unassembled WGS sequence"/>
</dbReference>
<evidence type="ECO:0000256" key="5">
    <source>
        <dbReference type="ARBA" id="ARBA00038359"/>
    </source>
</evidence>
<dbReference type="InterPro" id="IPR052337">
    <property type="entry name" value="SAT4-like"/>
</dbReference>
<evidence type="ECO:0000256" key="2">
    <source>
        <dbReference type="ARBA" id="ARBA00022692"/>
    </source>
</evidence>
<keyword evidence="4 6" id="KW-0472">Membrane</keyword>
<comment type="similarity">
    <text evidence="5">Belongs to the SAT4 family.</text>
</comment>
<evidence type="ECO:0000256" key="4">
    <source>
        <dbReference type="ARBA" id="ARBA00023136"/>
    </source>
</evidence>
<comment type="caution">
    <text evidence="8">The sequence shown here is derived from an EMBL/GenBank/DDBJ whole genome shotgun (WGS) entry which is preliminary data.</text>
</comment>
<dbReference type="PANTHER" id="PTHR33048:SF47">
    <property type="entry name" value="INTEGRAL MEMBRANE PROTEIN-RELATED"/>
    <property type="match status" value="1"/>
</dbReference>
<evidence type="ECO:0000256" key="6">
    <source>
        <dbReference type="SAM" id="Phobius"/>
    </source>
</evidence>
<feature type="transmembrane region" description="Helical" evidence="6">
    <location>
        <begin position="133"/>
        <end position="153"/>
    </location>
</feature>
<evidence type="ECO:0000256" key="1">
    <source>
        <dbReference type="ARBA" id="ARBA00004141"/>
    </source>
</evidence>
<feature type="transmembrane region" description="Helical" evidence="6">
    <location>
        <begin position="101"/>
        <end position="121"/>
    </location>
</feature>